<dbReference type="AlphaFoldDB" id="A0A1V0TYW5"/>
<name>A0A1V0TYW5_9ACTN</name>
<dbReference type="PROSITE" id="PS50931">
    <property type="entry name" value="HTH_LYSR"/>
    <property type="match status" value="1"/>
</dbReference>
<keyword evidence="2" id="KW-0805">Transcription regulation</keyword>
<dbReference type="SUPFAM" id="SSF46785">
    <property type="entry name" value="Winged helix' DNA-binding domain"/>
    <property type="match status" value="1"/>
</dbReference>
<dbReference type="CDD" id="cd08414">
    <property type="entry name" value="PBP2_LTTR_aromatics_like"/>
    <property type="match status" value="1"/>
</dbReference>
<evidence type="ECO:0000313" key="7">
    <source>
        <dbReference type="Proteomes" id="UP000192726"/>
    </source>
</evidence>
<organism evidence="6 7">
    <name type="scientific">Streptomyces gilvosporeus</name>
    <dbReference type="NCBI Taxonomy" id="553510"/>
    <lineage>
        <taxon>Bacteria</taxon>
        <taxon>Bacillati</taxon>
        <taxon>Actinomycetota</taxon>
        <taxon>Actinomycetes</taxon>
        <taxon>Kitasatosporales</taxon>
        <taxon>Streptomycetaceae</taxon>
        <taxon>Streptomyces</taxon>
    </lineage>
</organism>
<dbReference type="Gene3D" id="1.10.10.10">
    <property type="entry name" value="Winged helix-like DNA-binding domain superfamily/Winged helix DNA-binding domain"/>
    <property type="match status" value="1"/>
</dbReference>
<dbReference type="GO" id="GO:0032993">
    <property type="term" value="C:protein-DNA complex"/>
    <property type="evidence" value="ECO:0007669"/>
    <property type="project" value="TreeGrafter"/>
</dbReference>
<dbReference type="GO" id="GO:0003677">
    <property type="term" value="F:DNA binding"/>
    <property type="evidence" value="ECO:0007669"/>
    <property type="project" value="UniProtKB-KW"/>
</dbReference>
<dbReference type="InterPro" id="IPR036388">
    <property type="entry name" value="WH-like_DNA-bd_sf"/>
</dbReference>
<accession>A0A1V0TYW5</accession>
<evidence type="ECO:0000256" key="4">
    <source>
        <dbReference type="ARBA" id="ARBA00023163"/>
    </source>
</evidence>
<dbReference type="InterPro" id="IPR000847">
    <property type="entry name" value="LysR_HTH_N"/>
</dbReference>
<dbReference type="Pfam" id="PF00126">
    <property type="entry name" value="HTH_1"/>
    <property type="match status" value="1"/>
</dbReference>
<dbReference type="PANTHER" id="PTHR30346">
    <property type="entry name" value="TRANSCRIPTIONAL DUAL REGULATOR HCAR-RELATED"/>
    <property type="match status" value="1"/>
</dbReference>
<feature type="domain" description="HTH lysR-type" evidence="5">
    <location>
        <begin position="1"/>
        <end position="58"/>
    </location>
</feature>
<dbReference type="InterPro" id="IPR005119">
    <property type="entry name" value="LysR_subst-bd"/>
</dbReference>
<evidence type="ECO:0000256" key="1">
    <source>
        <dbReference type="ARBA" id="ARBA00009437"/>
    </source>
</evidence>
<dbReference type="Gene3D" id="3.40.190.10">
    <property type="entry name" value="Periplasmic binding protein-like II"/>
    <property type="match status" value="2"/>
</dbReference>
<dbReference type="Pfam" id="PF03466">
    <property type="entry name" value="LysR_substrate"/>
    <property type="match status" value="1"/>
</dbReference>
<dbReference type="InterPro" id="IPR036390">
    <property type="entry name" value="WH_DNA-bd_sf"/>
</dbReference>
<dbReference type="FunFam" id="1.10.10.10:FF:000001">
    <property type="entry name" value="LysR family transcriptional regulator"/>
    <property type="match status" value="1"/>
</dbReference>
<keyword evidence="4" id="KW-0804">Transcription</keyword>
<keyword evidence="3" id="KW-0238">DNA-binding</keyword>
<dbReference type="PANTHER" id="PTHR30346:SF0">
    <property type="entry name" value="HCA OPERON TRANSCRIPTIONAL ACTIVATOR HCAR"/>
    <property type="match status" value="1"/>
</dbReference>
<evidence type="ECO:0000313" key="6">
    <source>
        <dbReference type="EMBL" id="ARF58169.1"/>
    </source>
</evidence>
<dbReference type="STRING" id="553510.B1H19_31870"/>
<dbReference type="PRINTS" id="PR00039">
    <property type="entry name" value="HTHLYSR"/>
</dbReference>
<gene>
    <name evidence="6" type="ORF">B1H19_31870</name>
</gene>
<comment type="similarity">
    <text evidence="1">Belongs to the LysR transcriptional regulatory family.</text>
</comment>
<evidence type="ECO:0000256" key="2">
    <source>
        <dbReference type="ARBA" id="ARBA00023015"/>
    </source>
</evidence>
<dbReference type="EMBL" id="CP020569">
    <property type="protein sequence ID" value="ARF58169.1"/>
    <property type="molecule type" value="Genomic_DNA"/>
</dbReference>
<dbReference type="GO" id="GO:0003700">
    <property type="term" value="F:DNA-binding transcription factor activity"/>
    <property type="evidence" value="ECO:0007669"/>
    <property type="project" value="InterPro"/>
</dbReference>
<keyword evidence="7" id="KW-1185">Reference proteome</keyword>
<evidence type="ECO:0000259" key="5">
    <source>
        <dbReference type="PROSITE" id="PS50931"/>
    </source>
</evidence>
<dbReference type="RefSeq" id="WP_083108261.1">
    <property type="nucleotide sequence ID" value="NZ_CP020569.1"/>
</dbReference>
<dbReference type="OrthoDB" id="3181812at2"/>
<sequence>MELRQVRYFVMVAQELHFGRAAERLHIVQSAVSQQIRRLERELKAELFDRSARQVRLTPLGERFLPEARALLAAEERARAVVTGLAATRAGVLRVGTSTGMGVHLDRMLEALARLAPDTGVELVAAPAPERLERVAAGTLDAAFVRGDADDGGPAHARTTRGDSRADGREALGFVPLWQDPLVAAVPARHALASSPGTVALADLAEVPLILTGRRTNRPLVDLVLAACHDAGFTPLPGPRPGTLDNTLAAIGACGPADALWTVVYAAHAERLSTPRVAYLPFRNPGMELTTYLAVHRTDPQPGVELLLRACAAATDLDR</sequence>
<proteinExistence type="inferred from homology"/>
<evidence type="ECO:0000256" key="3">
    <source>
        <dbReference type="ARBA" id="ARBA00023125"/>
    </source>
</evidence>
<dbReference type="KEGG" id="sgv:B1H19_31870"/>
<protein>
    <submittedName>
        <fullName evidence="6">LysR family transcriptional regulator</fullName>
    </submittedName>
</protein>
<dbReference type="Proteomes" id="UP000192726">
    <property type="component" value="Chromosome"/>
</dbReference>
<dbReference type="SUPFAM" id="SSF53850">
    <property type="entry name" value="Periplasmic binding protein-like II"/>
    <property type="match status" value="1"/>
</dbReference>
<reference evidence="6 7" key="1">
    <citation type="submission" date="2017-04" db="EMBL/GenBank/DDBJ databases">
        <title>Complete Genome Sequence of Streptomyces gilvosporeus F607, a Capable Producer of Natamycin.</title>
        <authorList>
            <person name="Zong G."/>
            <person name="Zhong C."/>
            <person name="Fu J."/>
            <person name="Qin R."/>
            <person name="Cao G."/>
        </authorList>
    </citation>
    <scope>NUCLEOTIDE SEQUENCE [LARGE SCALE GENOMIC DNA]</scope>
    <source>
        <strain evidence="6 7">F607</strain>
    </source>
</reference>